<keyword evidence="5 7" id="KW-1133">Transmembrane helix</keyword>
<dbReference type="PANTHER" id="PTHR43337">
    <property type="entry name" value="XANTHINE/URACIL PERMEASE C887.17-RELATED"/>
    <property type="match status" value="1"/>
</dbReference>
<feature type="transmembrane region" description="Helical" evidence="7">
    <location>
        <begin position="499"/>
        <end position="521"/>
    </location>
</feature>
<dbReference type="OrthoDB" id="9808458at2"/>
<evidence type="ECO:0000256" key="2">
    <source>
        <dbReference type="ARBA" id="ARBA00005697"/>
    </source>
</evidence>
<dbReference type="AlphaFoldDB" id="A0A1M6M472"/>
<comment type="subcellular location">
    <subcellularLocation>
        <location evidence="1">Endomembrane system</location>
        <topology evidence="1">Multi-pass membrane protein</topology>
    </subcellularLocation>
</comment>
<feature type="transmembrane region" description="Helical" evidence="7">
    <location>
        <begin position="159"/>
        <end position="178"/>
    </location>
</feature>
<dbReference type="InterPro" id="IPR006043">
    <property type="entry name" value="NCS2"/>
</dbReference>
<keyword evidence="6 7" id="KW-0472">Membrane</keyword>
<feature type="transmembrane region" description="Helical" evidence="7">
    <location>
        <begin position="458"/>
        <end position="487"/>
    </location>
</feature>
<dbReference type="GO" id="GO:0005886">
    <property type="term" value="C:plasma membrane"/>
    <property type="evidence" value="ECO:0007669"/>
    <property type="project" value="TreeGrafter"/>
</dbReference>
<gene>
    <name evidence="8" type="ORF">SAMN02745244_03241</name>
</gene>
<dbReference type="GO" id="GO:0005345">
    <property type="term" value="F:purine nucleobase transmembrane transporter activity"/>
    <property type="evidence" value="ECO:0007669"/>
    <property type="project" value="TreeGrafter"/>
</dbReference>
<dbReference type="STRING" id="1123357.SAMN02745244_03241"/>
<feature type="transmembrane region" description="Helical" evidence="7">
    <location>
        <begin position="403"/>
        <end position="423"/>
    </location>
</feature>
<evidence type="ECO:0000256" key="5">
    <source>
        <dbReference type="ARBA" id="ARBA00022989"/>
    </source>
</evidence>
<feature type="transmembrane region" description="Helical" evidence="7">
    <location>
        <begin position="49"/>
        <end position="70"/>
    </location>
</feature>
<dbReference type="PANTHER" id="PTHR43337:SF1">
    <property type="entry name" value="XANTHINE_URACIL PERMEASE C887.17-RELATED"/>
    <property type="match status" value="1"/>
</dbReference>
<feature type="transmembrane region" description="Helical" evidence="7">
    <location>
        <begin position="228"/>
        <end position="246"/>
    </location>
</feature>
<name>A0A1M6M472_9ACTN</name>
<feature type="transmembrane region" description="Helical" evidence="7">
    <location>
        <begin position="190"/>
        <end position="208"/>
    </location>
</feature>
<feature type="transmembrane region" description="Helical" evidence="7">
    <location>
        <begin position="253"/>
        <end position="274"/>
    </location>
</feature>
<feature type="transmembrane region" description="Helical" evidence="7">
    <location>
        <begin position="98"/>
        <end position="121"/>
    </location>
</feature>
<evidence type="ECO:0000256" key="7">
    <source>
        <dbReference type="SAM" id="Phobius"/>
    </source>
</evidence>
<evidence type="ECO:0000313" key="8">
    <source>
        <dbReference type="EMBL" id="SHJ78093.1"/>
    </source>
</evidence>
<dbReference type="EMBL" id="FQZG01000080">
    <property type="protein sequence ID" value="SHJ78093.1"/>
    <property type="molecule type" value="Genomic_DNA"/>
</dbReference>
<dbReference type="InterPro" id="IPR045018">
    <property type="entry name" value="Azg-like"/>
</dbReference>
<accession>A0A1M6M472</accession>
<evidence type="ECO:0000256" key="4">
    <source>
        <dbReference type="ARBA" id="ARBA00022692"/>
    </source>
</evidence>
<evidence type="ECO:0000313" key="9">
    <source>
        <dbReference type="Proteomes" id="UP000184512"/>
    </source>
</evidence>
<sequence>MPVGALLWRSVDTISPSAAKHSNDTSPPTSGLDRYFEISKRRSSIPREFRGGLVTFFAMAYIIALNPLIIGTGADKNGNLISGAPKFLDAAMTQIDGAAVGTSIAMVAAATALIAGIMTILMGVVGRFPMAIASGLGLNALVAYTLAPQMTWPQAMGLVVWEGIIITVLVLTGFRTAVFKAVPPPLRTAISVGIGLFIAFVGLVNAGVIRQGSGTPVTLGVGGNLQGWPILVFLIGLVLLITLHVLKVKGAMLISIISGTVLAIIVEAIGHVGGQAADGSNPTGWALNVPSLSGFSWPDLSLLGRVDMVGAFFVDGKFQFAHFLALVVLVFSLLLADFFDTMGTMVAVGSEGGLNDADGMPPRTTEILLVDSLGAVVGGLGSVSSSTSYVESTAGVGEGARTGLASVVTGAAFLLAVFLAPLVNLVPFEAASPVLVFVGFLMISQINEIDWTRPEIGIPVFLTIILMPFAYSITVGIGAGFLAYVFIRLILGEWRKIHALMYVVAGLFVLYFAQGVILNLLGA</sequence>
<evidence type="ECO:0000256" key="1">
    <source>
        <dbReference type="ARBA" id="ARBA00004127"/>
    </source>
</evidence>
<organism evidence="8 9">
    <name type="scientific">Tessaracoccus bendigoensis DSM 12906</name>
    <dbReference type="NCBI Taxonomy" id="1123357"/>
    <lineage>
        <taxon>Bacteria</taxon>
        <taxon>Bacillati</taxon>
        <taxon>Actinomycetota</taxon>
        <taxon>Actinomycetes</taxon>
        <taxon>Propionibacteriales</taxon>
        <taxon>Propionibacteriaceae</taxon>
        <taxon>Tessaracoccus</taxon>
    </lineage>
</organism>
<protein>
    <submittedName>
        <fullName evidence="8">Putative MFS transporter, AGZA family, xanthine/uracil permease</fullName>
    </submittedName>
</protein>
<keyword evidence="4 7" id="KW-0812">Transmembrane</keyword>
<evidence type="ECO:0000256" key="6">
    <source>
        <dbReference type="ARBA" id="ARBA00023136"/>
    </source>
</evidence>
<feature type="transmembrane region" description="Helical" evidence="7">
    <location>
        <begin position="128"/>
        <end position="147"/>
    </location>
</feature>
<dbReference type="GO" id="GO:0012505">
    <property type="term" value="C:endomembrane system"/>
    <property type="evidence" value="ECO:0007669"/>
    <property type="project" value="UniProtKB-SubCell"/>
</dbReference>
<proteinExistence type="inferred from homology"/>
<dbReference type="Pfam" id="PF00860">
    <property type="entry name" value="Xan_ur_permease"/>
    <property type="match status" value="1"/>
</dbReference>
<feature type="transmembrane region" description="Helical" evidence="7">
    <location>
        <begin position="320"/>
        <end position="339"/>
    </location>
</feature>
<reference evidence="8 9" key="1">
    <citation type="submission" date="2016-11" db="EMBL/GenBank/DDBJ databases">
        <authorList>
            <person name="Jaros S."/>
            <person name="Januszkiewicz K."/>
            <person name="Wedrychowicz H."/>
        </authorList>
    </citation>
    <scope>NUCLEOTIDE SEQUENCE [LARGE SCALE GENOMIC DNA]</scope>
    <source>
        <strain evidence="8 9">DSM 12906</strain>
    </source>
</reference>
<dbReference type="Proteomes" id="UP000184512">
    <property type="component" value="Unassembled WGS sequence"/>
</dbReference>
<keyword evidence="3" id="KW-0813">Transport</keyword>
<keyword evidence="9" id="KW-1185">Reference proteome</keyword>
<comment type="similarity">
    <text evidence="2">Belongs to the nucleobase:cation symporter-2 (NCS2) (TC 2.A.40) family. Azg-like subfamily.</text>
</comment>
<evidence type="ECO:0000256" key="3">
    <source>
        <dbReference type="ARBA" id="ARBA00022448"/>
    </source>
</evidence>